<keyword evidence="5 11" id="KW-0479">Metal-binding</keyword>
<gene>
    <name evidence="11" type="primary">cca</name>
    <name evidence="15" type="ORF">B5P37_11350</name>
</gene>
<evidence type="ECO:0000256" key="10">
    <source>
        <dbReference type="ARBA" id="ARBA00022884"/>
    </source>
</evidence>
<dbReference type="InterPro" id="IPR032810">
    <property type="entry name" value="CCA-adding_enz_C"/>
</dbReference>
<feature type="binding site" evidence="11">
    <location>
        <position position="158"/>
    </location>
    <ligand>
        <name>ATP</name>
        <dbReference type="ChEBI" id="CHEBI:30616"/>
    </ligand>
</feature>
<feature type="domain" description="tRNA nucleotidyltransferase/poly(A) polymerase RNA and SrmB- binding" evidence="13">
    <location>
        <begin position="170"/>
        <end position="228"/>
    </location>
</feature>
<dbReference type="SUPFAM" id="SSF81891">
    <property type="entry name" value="Poly A polymerase C-terminal region-like"/>
    <property type="match status" value="1"/>
</dbReference>
<keyword evidence="2 11" id="KW-0808">Transferase</keyword>
<comment type="miscellaneous">
    <text evidence="11">A single active site specifically recognizes both ATP and CTP and is responsible for their addition.</text>
</comment>
<keyword evidence="8 11" id="KW-0067">ATP-binding</keyword>
<dbReference type="PANTHER" id="PTHR46173">
    <property type="entry name" value="CCA TRNA NUCLEOTIDYLTRANSFERASE 1, MITOCHONDRIAL"/>
    <property type="match status" value="1"/>
</dbReference>
<dbReference type="GO" id="GO:0004810">
    <property type="term" value="F:CCA tRNA nucleotidyltransferase activity"/>
    <property type="evidence" value="ECO:0007669"/>
    <property type="project" value="UniProtKB-UniRule"/>
</dbReference>
<protein>
    <recommendedName>
        <fullName evidence="11">CCA-adding enzyme</fullName>
        <ecNumber evidence="11">2.7.7.72</ecNumber>
    </recommendedName>
    <alternativeName>
        <fullName evidence="11">CCA tRNA nucleotidyltransferase</fullName>
    </alternativeName>
    <alternativeName>
        <fullName evidence="11">tRNA CCA-pyrophosphorylase</fullName>
    </alternativeName>
    <alternativeName>
        <fullName evidence="11">tRNA adenylyl-/cytidylyl- transferase</fullName>
    </alternativeName>
    <alternativeName>
        <fullName evidence="11">tRNA nucleotidyltransferase</fullName>
    </alternativeName>
    <alternativeName>
        <fullName evidence="11">tRNA-NT</fullName>
    </alternativeName>
</protein>
<feature type="binding site" evidence="11">
    <location>
        <position position="31"/>
    </location>
    <ligand>
        <name>CTP</name>
        <dbReference type="ChEBI" id="CHEBI:37563"/>
    </ligand>
</feature>
<evidence type="ECO:0000256" key="5">
    <source>
        <dbReference type="ARBA" id="ARBA00022723"/>
    </source>
</evidence>
<feature type="binding site" evidence="11">
    <location>
        <position position="28"/>
    </location>
    <ligand>
        <name>CTP</name>
        <dbReference type="ChEBI" id="CHEBI:37563"/>
    </ligand>
</feature>
<feature type="binding site" evidence="11">
    <location>
        <position position="43"/>
    </location>
    <ligand>
        <name>Mg(2+)</name>
        <dbReference type="ChEBI" id="CHEBI:18420"/>
    </ligand>
</feature>
<evidence type="ECO:0000256" key="1">
    <source>
        <dbReference type="ARBA" id="ARBA00001946"/>
    </source>
</evidence>
<dbReference type="InterPro" id="IPR050264">
    <property type="entry name" value="Bact_CCA-adding_enz_type3_sf"/>
</dbReference>
<comment type="catalytic activity">
    <reaction evidence="11">
        <text>a tRNA with a 3' CCA end + 2 CTP + ATP = a tRNA with a 3' CCACCA end + 3 diphosphate</text>
        <dbReference type="Rhea" id="RHEA:76235"/>
        <dbReference type="Rhea" id="RHEA-COMP:10468"/>
        <dbReference type="Rhea" id="RHEA-COMP:18655"/>
        <dbReference type="ChEBI" id="CHEBI:30616"/>
        <dbReference type="ChEBI" id="CHEBI:33019"/>
        <dbReference type="ChEBI" id="CHEBI:37563"/>
        <dbReference type="ChEBI" id="CHEBI:83071"/>
        <dbReference type="ChEBI" id="CHEBI:195187"/>
    </reaction>
</comment>
<comment type="subunit">
    <text evidence="11">Homodimer.</text>
</comment>
<evidence type="ECO:0000256" key="8">
    <source>
        <dbReference type="ARBA" id="ARBA00022840"/>
    </source>
</evidence>
<comment type="function">
    <text evidence="11">Catalyzes the addition and repair of the essential 3'-terminal CCA sequence in tRNAs without using a nucleic acid template. Adds these three nucleotides in the order of C, C, and A to the tRNA nucleotide-73, using CTP and ATP as substrates and producing inorganic pyrophosphate. tRNA 3'-terminal CCA addition is required both for tRNA processing and repair. Also involved in tRNA surveillance by mediating tandem CCA addition to generate a CCACCA at the 3' terminus of unstable tRNAs. While stable tRNAs receive only 3'-terminal CCA, unstable tRNAs are marked with CCACCA and rapidly degraded.</text>
</comment>
<comment type="catalytic activity">
    <reaction evidence="11">
        <text>a tRNA precursor + 2 CTP + ATP = a tRNA with a 3' CCA end + 3 diphosphate</text>
        <dbReference type="Rhea" id="RHEA:14433"/>
        <dbReference type="Rhea" id="RHEA-COMP:10465"/>
        <dbReference type="Rhea" id="RHEA-COMP:10468"/>
        <dbReference type="ChEBI" id="CHEBI:30616"/>
        <dbReference type="ChEBI" id="CHEBI:33019"/>
        <dbReference type="ChEBI" id="CHEBI:37563"/>
        <dbReference type="ChEBI" id="CHEBI:74896"/>
        <dbReference type="ChEBI" id="CHEBI:83071"/>
        <dbReference type="EC" id="2.7.7.72"/>
    </reaction>
</comment>
<dbReference type="Proteomes" id="UP000242864">
    <property type="component" value="Chromosome"/>
</dbReference>
<dbReference type="InterPro" id="IPR032828">
    <property type="entry name" value="PolyA_RNA-bd"/>
</dbReference>
<feature type="binding site" evidence="11">
    <location>
        <position position="164"/>
    </location>
    <ligand>
        <name>ATP</name>
        <dbReference type="ChEBI" id="CHEBI:30616"/>
    </ligand>
</feature>
<dbReference type="AlphaFoldDB" id="A0AAC9WKK9"/>
<dbReference type="HAMAP" id="MF_01263">
    <property type="entry name" value="CCA_bact_type3"/>
    <property type="match status" value="1"/>
</dbReference>
<feature type="binding site" evidence="11">
    <location>
        <position position="112"/>
    </location>
    <ligand>
        <name>CTP</name>
        <dbReference type="ChEBI" id="CHEBI:37563"/>
    </ligand>
</feature>
<reference evidence="15 16" key="1">
    <citation type="submission" date="2017-04" db="EMBL/GenBank/DDBJ databases">
        <authorList>
            <person name="Veseli I.A."/>
            <person name="Tang C."/>
            <person name="Pombert J.-F."/>
        </authorList>
    </citation>
    <scope>NUCLEOTIDE SEQUENCE [LARGE SCALE GENOMIC DNA]</scope>
    <source>
        <strain evidence="15 16">ATCC 700373</strain>
    </source>
</reference>
<feature type="binding site" evidence="11">
    <location>
        <position position="41"/>
    </location>
    <ligand>
        <name>Mg(2+)</name>
        <dbReference type="ChEBI" id="CHEBI:18420"/>
    </ligand>
</feature>
<dbReference type="SUPFAM" id="SSF81301">
    <property type="entry name" value="Nucleotidyltransferase"/>
    <property type="match status" value="1"/>
</dbReference>
<dbReference type="GO" id="GO:0001680">
    <property type="term" value="P:tRNA 3'-terminal CCA addition"/>
    <property type="evidence" value="ECO:0007669"/>
    <property type="project" value="UniProtKB-UniRule"/>
</dbReference>
<dbReference type="EMBL" id="CP020773">
    <property type="protein sequence ID" value="ARJ51871.1"/>
    <property type="molecule type" value="Genomic_DNA"/>
</dbReference>
<dbReference type="GO" id="GO:0000049">
    <property type="term" value="F:tRNA binding"/>
    <property type="evidence" value="ECO:0007669"/>
    <property type="project" value="UniProtKB-UniRule"/>
</dbReference>
<proteinExistence type="inferred from homology"/>
<organism evidence="15 16">
    <name type="scientific">Staphylococcus lutrae</name>
    <dbReference type="NCBI Taxonomy" id="155085"/>
    <lineage>
        <taxon>Bacteria</taxon>
        <taxon>Bacillati</taxon>
        <taxon>Bacillota</taxon>
        <taxon>Bacilli</taxon>
        <taxon>Bacillales</taxon>
        <taxon>Staphylococcaceae</taxon>
        <taxon>Staphylococcus</taxon>
    </lineage>
</organism>
<feature type="binding site" evidence="11">
    <location>
        <position position="164"/>
    </location>
    <ligand>
        <name>CTP</name>
        <dbReference type="ChEBI" id="CHEBI:37563"/>
    </ligand>
</feature>
<name>A0AAC9WKK9_9STAP</name>
<dbReference type="CDD" id="cd05398">
    <property type="entry name" value="NT_ClassII-CCAase"/>
    <property type="match status" value="1"/>
</dbReference>
<keyword evidence="7 11" id="KW-0692">RNA repair</keyword>
<keyword evidence="6 11" id="KW-0547">Nucleotide-binding</keyword>
<dbReference type="GO" id="GO:0042245">
    <property type="term" value="P:RNA repair"/>
    <property type="evidence" value="ECO:0007669"/>
    <property type="project" value="UniProtKB-KW"/>
</dbReference>
<feature type="binding site" evidence="11">
    <location>
        <position position="161"/>
    </location>
    <ligand>
        <name>ATP</name>
        <dbReference type="ChEBI" id="CHEBI:30616"/>
    </ligand>
</feature>
<evidence type="ECO:0000313" key="15">
    <source>
        <dbReference type="EMBL" id="ARJ51871.1"/>
    </source>
</evidence>
<evidence type="ECO:0000259" key="13">
    <source>
        <dbReference type="Pfam" id="PF12627"/>
    </source>
</evidence>
<dbReference type="InterPro" id="IPR023068">
    <property type="entry name" value="CCA-adding_enz_firmicutes"/>
</dbReference>
<sequence length="400" mass="46317">MKPTQFELAQPILERLTTHGYEAYFVGGAVRDYLMKRPIHDVDITTNATPDEIEALFDHTIPIGKEHGTINVVWAHENYEVTTFRAEAEYVDHRRPTEVFFVRDLYQDVERRDFTMNAIAMDTHYHLIDFFAGEQDIAQGLIRTVGDAVSRFDEDALRILRGLRFKSQLGFKIVPETFEGMQRCISDIQYLSIERLMSELSLLVNGSFVKETLPLLHQLELWNHIPFFKTMNIPSIQLESPVTIEWFLALIDYQFGPLSFKPLKLSNSQNKTIQKLSHALQQVQSIDSKSACRHFIYDFGLDIAIELVTQRKTLHLNRIHLPNITIFNTPLIQEIWEHLPIYGHEDIAIDGKQLMQAFNLKGGPWIKAVLHRVELAIIDNELHNETEAIIEWVRTNVKIS</sequence>
<accession>A0AAC9WKK9</accession>
<dbReference type="Pfam" id="PF01743">
    <property type="entry name" value="PolyA_pol"/>
    <property type="match status" value="1"/>
</dbReference>
<comment type="similarity">
    <text evidence="11">Belongs to the tRNA nucleotidyltransferase/poly(A) polymerase family. Bacterial CCA-adding enzyme type 3 subfamily.</text>
</comment>
<keyword evidence="3 11" id="KW-0819">tRNA processing</keyword>
<keyword evidence="10 11" id="KW-0694">RNA-binding</keyword>
<keyword evidence="16" id="KW-1185">Reference proteome</keyword>
<keyword evidence="4 11" id="KW-0548">Nucleotidyltransferase</keyword>
<feature type="binding site" evidence="11">
    <location>
        <position position="28"/>
    </location>
    <ligand>
        <name>ATP</name>
        <dbReference type="ChEBI" id="CHEBI:30616"/>
    </ligand>
</feature>
<evidence type="ECO:0000256" key="2">
    <source>
        <dbReference type="ARBA" id="ARBA00022679"/>
    </source>
</evidence>
<dbReference type="Pfam" id="PF13735">
    <property type="entry name" value="tRNA_NucTran2_2"/>
    <property type="match status" value="1"/>
</dbReference>
<dbReference type="Gene3D" id="3.30.460.10">
    <property type="entry name" value="Beta Polymerase, domain 2"/>
    <property type="match status" value="1"/>
</dbReference>
<feature type="binding site" evidence="11">
    <location>
        <position position="161"/>
    </location>
    <ligand>
        <name>CTP</name>
        <dbReference type="ChEBI" id="CHEBI:37563"/>
    </ligand>
</feature>
<dbReference type="NCBIfam" id="NF009814">
    <property type="entry name" value="PRK13299.1"/>
    <property type="match status" value="1"/>
</dbReference>
<evidence type="ECO:0000259" key="14">
    <source>
        <dbReference type="Pfam" id="PF13735"/>
    </source>
</evidence>
<dbReference type="Gene3D" id="1.10.3090.10">
    <property type="entry name" value="cca-adding enzyme, domain 2"/>
    <property type="match status" value="1"/>
</dbReference>
<evidence type="ECO:0000313" key="16">
    <source>
        <dbReference type="Proteomes" id="UP000242864"/>
    </source>
</evidence>
<dbReference type="InterPro" id="IPR002646">
    <property type="entry name" value="PolA_pol_head_dom"/>
</dbReference>
<evidence type="ECO:0000256" key="9">
    <source>
        <dbReference type="ARBA" id="ARBA00022842"/>
    </source>
</evidence>
<keyword evidence="9 11" id="KW-0460">Magnesium</keyword>
<feature type="binding site" evidence="11">
    <location>
        <position position="158"/>
    </location>
    <ligand>
        <name>CTP</name>
        <dbReference type="ChEBI" id="CHEBI:37563"/>
    </ligand>
</feature>
<feature type="domain" description="Poly A polymerase head" evidence="12">
    <location>
        <begin position="23"/>
        <end position="143"/>
    </location>
</feature>
<feature type="binding site" evidence="11">
    <location>
        <position position="155"/>
    </location>
    <ligand>
        <name>ATP</name>
        <dbReference type="ChEBI" id="CHEBI:30616"/>
    </ligand>
</feature>
<dbReference type="GO" id="GO:0000287">
    <property type="term" value="F:magnesium ion binding"/>
    <property type="evidence" value="ECO:0007669"/>
    <property type="project" value="UniProtKB-UniRule"/>
</dbReference>
<dbReference type="Pfam" id="PF12627">
    <property type="entry name" value="PolyA_pol_RNAbd"/>
    <property type="match status" value="1"/>
</dbReference>
<dbReference type="PANTHER" id="PTHR46173:SF1">
    <property type="entry name" value="CCA TRNA NUCLEOTIDYLTRANSFERASE 1, MITOCHONDRIAL"/>
    <property type="match status" value="1"/>
</dbReference>
<feature type="binding site" evidence="11">
    <location>
        <position position="155"/>
    </location>
    <ligand>
        <name>CTP</name>
        <dbReference type="ChEBI" id="CHEBI:37563"/>
    </ligand>
</feature>
<dbReference type="GO" id="GO:0005524">
    <property type="term" value="F:ATP binding"/>
    <property type="evidence" value="ECO:0007669"/>
    <property type="project" value="UniProtKB-UniRule"/>
</dbReference>
<dbReference type="InterPro" id="IPR043519">
    <property type="entry name" value="NT_sf"/>
</dbReference>
<dbReference type="RefSeq" id="WP_085238315.1">
    <property type="nucleotide sequence ID" value="NZ_CP020773.1"/>
</dbReference>
<evidence type="ECO:0000256" key="11">
    <source>
        <dbReference type="HAMAP-Rule" id="MF_01263"/>
    </source>
</evidence>
<dbReference type="EC" id="2.7.7.72" evidence="11"/>
<feature type="binding site" evidence="11">
    <location>
        <position position="112"/>
    </location>
    <ligand>
        <name>ATP</name>
        <dbReference type="ChEBI" id="CHEBI:30616"/>
    </ligand>
</feature>
<evidence type="ECO:0000256" key="7">
    <source>
        <dbReference type="ARBA" id="ARBA00022800"/>
    </source>
</evidence>
<evidence type="ECO:0000256" key="3">
    <source>
        <dbReference type="ARBA" id="ARBA00022694"/>
    </source>
</evidence>
<dbReference type="Gene3D" id="1.10.246.80">
    <property type="match status" value="1"/>
</dbReference>
<comment type="cofactor">
    <cofactor evidence="1 11">
        <name>Mg(2+)</name>
        <dbReference type="ChEBI" id="CHEBI:18420"/>
    </cofactor>
</comment>
<evidence type="ECO:0000259" key="12">
    <source>
        <dbReference type="Pfam" id="PF01743"/>
    </source>
</evidence>
<feature type="domain" description="CCA-adding enzyme C-terminal" evidence="14">
    <location>
        <begin position="260"/>
        <end position="393"/>
    </location>
</feature>
<feature type="binding site" evidence="11">
    <location>
        <position position="31"/>
    </location>
    <ligand>
        <name>ATP</name>
        <dbReference type="ChEBI" id="CHEBI:30616"/>
    </ligand>
</feature>
<evidence type="ECO:0000256" key="6">
    <source>
        <dbReference type="ARBA" id="ARBA00022741"/>
    </source>
</evidence>
<evidence type="ECO:0000256" key="4">
    <source>
        <dbReference type="ARBA" id="ARBA00022695"/>
    </source>
</evidence>
<dbReference type="KEGG" id="slz:B5P37_11350"/>